<dbReference type="GO" id="GO:0005978">
    <property type="term" value="P:glycogen biosynthetic process"/>
    <property type="evidence" value="ECO:0007669"/>
    <property type="project" value="UniProtKB-KW"/>
</dbReference>
<comment type="caution">
    <text evidence="5">The sequence shown here is derived from an EMBL/GenBank/DDBJ whole genome shotgun (WGS) entry which is preliminary data.</text>
</comment>
<dbReference type="SUPFAM" id="SSF51161">
    <property type="entry name" value="Trimeric LpxA-like enzymes"/>
    <property type="match status" value="1"/>
</dbReference>
<organism evidence="5 6">
    <name type="scientific">Candidatus Borkfalkia ceftriaxoniphila</name>
    <dbReference type="NCBI Taxonomy" id="2508949"/>
    <lineage>
        <taxon>Bacteria</taxon>
        <taxon>Bacillati</taxon>
        <taxon>Bacillota</taxon>
        <taxon>Clostridia</taxon>
        <taxon>Christensenellales</taxon>
        <taxon>Christensenellaceae</taxon>
        <taxon>Candidatus Borkfalkia</taxon>
    </lineage>
</organism>
<reference evidence="5 6" key="1">
    <citation type="journal article" date="2019" name="Gut">
        <title>Antibiotics-induced monodominance of a novel gut bacterial order.</title>
        <authorList>
            <person name="Hildebrand F."/>
            <person name="Moitinho-Silva L."/>
            <person name="Blasche S."/>
            <person name="Jahn M.T."/>
            <person name="Gossmann T.I."/>
            <person name="Heuerta-Cepas J."/>
            <person name="Hercog R."/>
            <person name="Luetge M."/>
            <person name="Bahram M."/>
            <person name="Pryszlak A."/>
            <person name="Alves R.J."/>
            <person name="Waszak S.M."/>
            <person name="Zhu A."/>
            <person name="Ye L."/>
            <person name="Costea P.I."/>
            <person name="Aalvink S."/>
            <person name="Belzer C."/>
            <person name="Forslund S.K."/>
            <person name="Sunagawa S."/>
            <person name="Hentschel U."/>
            <person name="Merten C."/>
            <person name="Patil K.R."/>
            <person name="Benes V."/>
            <person name="Bork P."/>
        </authorList>
    </citation>
    <scope>NUCLEOTIDE SEQUENCE [LARGE SCALE GENOMIC DNA]</scope>
    <source>
        <strain evidence="5 6">HDS1380</strain>
    </source>
</reference>
<keyword evidence="5" id="KW-0808">Transferase</keyword>
<dbReference type="PANTHER" id="PTHR43523">
    <property type="entry name" value="GLUCOSE-1-PHOSPHATE ADENYLYLTRANSFERASE-RELATED"/>
    <property type="match status" value="1"/>
</dbReference>
<gene>
    <name evidence="5" type="primary">glgD</name>
    <name evidence="5" type="ORF">ESZ91_11290</name>
</gene>
<feature type="domain" description="Glucose-1-phosphate adenylyltransferase/Bifunctional protein GlmU-like C-terminal hexapeptide" evidence="4">
    <location>
        <begin position="280"/>
        <end position="350"/>
    </location>
</feature>
<name>A0A4Q2K4K9_9FIRM</name>
<dbReference type="Pfam" id="PF24894">
    <property type="entry name" value="Hexapep_GlmU"/>
    <property type="match status" value="1"/>
</dbReference>
<dbReference type="Pfam" id="PF00483">
    <property type="entry name" value="NTP_transferase"/>
    <property type="match status" value="1"/>
</dbReference>
<comment type="similarity">
    <text evidence="1">Belongs to the bacterial/plant glucose-1-phosphate adenylyltransferase family.</text>
</comment>
<keyword evidence="2" id="KW-0320">Glycogen biosynthesis</keyword>
<dbReference type="InterPro" id="IPR011831">
    <property type="entry name" value="ADP-Glc_PPase"/>
</dbReference>
<dbReference type="EMBL" id="SDOZ01000005">
    <property type="protein sequence ID" value="RXZ57928.1"/>
    <property type="molecule type" value="Genomic_DNA"/>
</dbReference>
<evidence type="ECO:0000256" key="1">
    <source>
        <dbReference type="ARBA" id="ARBA00010443"/>
    </source>
</evidence>
<evidence type="ECO:0000313" key="5">
    <source>
        <dbReference type="EMBL" id="RXZ57928.1"/>
    </source>
</evidence>
<dbReference type="InterPro" id="IPR029044">
    <property type="entry name" value="Nucleotide-diphossugar_trans"/>
</dbReference>
<dbReference type="GO" id="GO:0008878">
    <property type="term" value="F:glucose-1-phosphate adenylyltransferase activity"/>
    <property type="evidence" value="ECO:0007669"/>
    <property type="project" value="UniProtKB-EC"/>
</dbReference>
<accession>A0A4Q2K4K9</accession>
<dbReference type="RefSeq" id="WP_129227352.1">
    <property type="nucleotide sequence ID" value="NZ_SDOZ01000005.1"/>
</dbReference>
<dbReference type="NCBIfam" id="TIGR02092">
    <property type="entry name" value="glgD"/>
    <property type="match status" value="1"/>
</dbReference>
<dbReference type="CDD" id="cd02508">
    <property type="entry name" value="ADP_Glucose_PP"/>
    <property type="match status" value="1"/>
</dbReference>
<dbReference type="SUPFAM" id="SSF53448">
    <property type="entry name" value="Nucleotide-diphospho-sugar transferases"/>
    <property type="match status" value="1"/>
</dbReference>
<protein>
    <submittedName>
        <fullName evidence="5">Glucose-1-phosphate adenylyltransferase subunit GlgD</fullName>
        <ecNumber evidence="5">2.7.7.27</ecNumber>
    </submittedName>
</protein>
<dbReference type="PANTHER" id="PTHR43523:SF6">
    <property type="entry name" value="GLYCOGEN BIOSYNTHESIS PROTEIN GLGD"/>
    <property type="match status" value="1"/>
</dbReference>
<keyword evidence="5" id="KW-0548">Nucleotidyltransferase</keyword>
<evidence type="ECO:0000259" key="3">
    <source>
        <dbReference type="Pfam" id="PF00483"/>
    </source>
</evidence>
<evidence type="ECO:0000259" key="4">
    <source>
        <dbReference type="Pfam" id="PF24894"/>
    </source>
</evidence>
<proteinExistence type="inferred from homology"/>
<dbReference type="InterPro" id="IPR056818">
    <property type="entry name" value="GlmU/GlgC-like_hexapep"/>
</dbReference>
<keyword evidence="6" id="KW-1185">Reference proteome</keyword>
<dbReference type="InterPro" id="IPR005835">
    <property type="entry name" value="NTP_transferase_dom"/>
</dbReference>
<evidence type="ECO:0000313" key="6">
    <source>
        <dbReference type="Proteomes" id="UP000291269"/>
    </source>
</evidence>
<dbReference type="InterPro" id="IPR011004">
    <property type="entry name" value="Trimer_LpxA-like_sf"/>
</dbReference>
<dbReference type="CDD" id="cd04651">
    <property type="entry name" value="LbH_G1P_AT_C"/>
    <property type="match status" value="1"/>
</dbReference>
<sequence>MSAVGIIFSNIHDENIPELSRRRTMASVPFGGRYRLIDFALSNMVNSGITTVGIITKSNYQSLMDHLGSGKDWDLARKTGGLILLPPFGAQENDVLYRNRLEALKGAMGFLNRRNEEYVVLCDCDGVYRMDFSDVIEYHEKKKADITLVCHDEEIDDSARYTAVKTDQDGRVSDIKINAKLSGKNKFYVNIMIMNRRFLINTIFDAVARGLNSFRRDILMRNFKSLKIFAYDFKGYHASIDSIGSYFKHNMELLNKNLRDELFGARDIYTKVRDSAPSKYGENSKIKNSLISDGCIVEGTVENSILFRGVKVGKGSVIKNSIVMQDNLIGDNVSLNCVITDKNVVIRDRRVLSGCEAQPYCIPKGSMI</sequence>
<dbReference type="Gene3D" id="3.90.550.10">
    <property type="entry name" value="Spore Coat Polysaccharide Biosynthesis Protein SpsA, Chain A"/>
    <property type="match status" value="1"/>
</dbReference>
<dbReference type="EC" id="2.7.7.27" evidence="5"/>
<dbReference type="Proteomes" id="UP000291269">
    <property type="component" value="Unassembled WGS sequence"/>
</dbReference>
<evidence type="ECO:0000256" key="2">
    <source>
        <dbReference type="ARBA" id="ARBA00023056"/>
    </source>
</evidence>
<dbReference type="OrthoDB" id="9801810at2"/>
<dbReference type="AlphaFoldDB" id="A0A4Q2K4K9"/>
<feature type="domain" description="Nucleotidyl transferase" evidence="3">
    <location>
        <begin position="19"/>
        <end position="175"/>
    </location>
</feature>
<dbReference type="InterPro" id="IPR011832">
    <property type="entry name" value="GlgDAde_trans"/>
</dbReference>
<dbReference type="Gene3D" id="2.160.10.10">
    <property type="entry name" value="Hexapeptide repeat proteins"/>
    <property type="match status" value="1"/>
</dbReference>